<evidence type="ECO:0000256" key="3">
    <source>
        <dbReference type="SAM" id="Phobius"/>
    </source>
</evidence>
<dbReference type="NCBIfam" id="TIGR01760">
    <property type="entry name" value="tape_meas_TP901"/>
    <property type="match status" value="1"/>
</dbReference>
<feature type="coiled-coil region" evidence="2">
    <location>
        <begin position="27"/>
        <end position="109"/>
    </location>
</feature>
<keyword evidence="8" id="KW-1185">Reference proteome</keyword>
<gene>
    <name evidence="5" type="ORF">EDC16_105180</name>
    <name evidence="6" type="ORF">FHQ21_12010</name>
</gene>
<keyword evidence="3" id="KW-0472">Membrane</keyword>
<feature type="domain" description="Phage tail tape measure protein" evidence="4">
    <location>
        <begin position="307"/>
        <end position="509"/>
    </location>
</feature>
<feature type="coiled-coil region" evidence="2">
    <location>
        <begin position="208"/>
        <end position="252"/>
    </location>
</feature>
<dbReference type="Pfam" id="PF10145">
    <property type="entry name" value="PhageMin_Tail"/>
    <property type="match status" value="1"/>
</dbReference>
<evidence type="ECO:0000259" key="4">
    <source>
        <dbReference type="Pfam" id="PF10145"/>
    </source>
</evidence>
<dbReference type="PANTHER" id="PTHR37813">
    <property type="entry name" value="FELS-2 PROPHAGE PROTEIN"/>
    <property type="match status" value="1"/>
</dbReference>
<evidence type="ECO:0000313" key="6">
    <source>
        <dbReference type="EMBL" id="TNG87527.1"/>
    </source>
</evidence>
<proteinExistence type="predicted"/>
<dbReference type="EMBL" id="SMCP01000005">
    <property type="protein sequence ID" value="TCV87261.1"/>
    <property type="molecule type" value="Genomic_DNA"/>
</dbReference>
<dbReference type="Proteomes" id="UP000294619">
    <property type="component" value="Unassembled WGS sequence"/>
</dbReference>
<evidence type="ECO:0000256" key="2">
    <source>
        <dbReference type="SAM" id="Coils"/>
    </source>
</evidence>
<dbReference type="PANTHER" id="PTHR37813:SF1">
    <property type="entry name" value="FELS-2 PROPHAGE PROTEIN"/>
    <property type="match status" value="1"/>
</dbReference>
<dbReference type="RefSeq" id="WP_132966766.1">
    <property type="nucleotide sequence ID" value="NZ_LEKL01000064.1"/>
</dbReference>
<evidence type="ECO:0000313" key="7">
    <source>
        <dbReference type="Proteomes" id="UP000294619"/>
    </source>
</evidence>
<reference evidence="6 8" key="2">
    <citation type="submission" date="2019-05" db="EMBL/GenBank/DDBJ databases">
        <title>Pasteurellaceae isolates from reptiles.</title>
        <authorList>
            <person name="Bojesen A.M."/>
            <person name="Lund E."/>
        </authorList>
    </citation>
    <scope>NUCLEOTIDE SEQUENCE [LARGE SCALE GENOMIC DNA]</scope>
    <source>
        <strain evidence="6 8">ELNT2x</strain>
    </source>
</reference>
<evidence type="ECO:0000313" key="5">
    <source>
        <dbReference type="EMBL" id="TCV87261.1"/>
    </source>
</evidence>
<protein>
    <submittedName>
        <fullName evidence="5 6">Phage tail tape measure protein</fullName>
    </submittedName>
</protein>
<evidence type="ECO:0000313" key="8">
    <source>
        <dbReference type="Proteomes" id="UP000305526"/>
    </source>
</evidence>
<keyword evidence="2" id="KW-0175">Coiled coil</keyword>
<dbReference type="InterPro" id="IPR010090">
    <property type="entry name" value="Phage_tape_meas"/>
</dbReference>
<accession>A0A4R3Y702</accession>
<reference evidence="5 7" key="1">
    <citation type="submission" date="2019-03" db="EMBL/GenBank/DDBJ databases">
        <title>Genomic Encyclopedia of Type Strains, Phase IV (KMG-IV): sequencing the most valuable type-strain genomes for metagenomic binning, comparative biology and taxonomic classification.</title>
        <authorList>
            <person name="Goeker M."/>
        </authorList>
    </citation>
    <scope>NUCLEOTIDE SEQUENCE [LARGE SCALE GENOMIC DNA]</scope>
    <source>
        <strain evidence="5 7">DSM 28140</strain>
    </source>
</reference>
<keyword evidence="1" id="KW-1188">Viral release from host cell</keyword>
<evidence type="ECO:0000256" key="1">
    <source>
        <dbReference type="ARBA" id="ARBA00022612"/>
    </source>
</evidence>
<feature type="transmembrane region" description="Helical" evidence="3">
    <location>
        <begin position="610"/>
        <end position="633"/>
    </location>
</feature>
<dbReference type="Proteomes" id="UP000305526">
    <property type="component" value="Unassembled WGS sequence"/>
</dbReference>
<comment type="caution">
    <text evidence="5">The sequence shown here is derived from an EMBL/GenBank/DDBJ whole genome shotgun (WGS) entry which is preliminary data.</text>
</comment>
<organism evidence="5 7">
    <name type="scientific">Testudinibacter aquarius</name>
    <dbReference type="NCBI Taxonomy" id="1524974"/>
    <lineage>
        <taxon>Bacteria</taxon>
        <taxon>Pseudomonadati</taxon>
        <taxon>Pseudomonadota</taxon>
        <taxon>Gammaproteobacteria</taxon>
        <taxon>Pasteurellales</taxon>
        <taxon>Pasteurellaceae</taxon>
        <taxon>Testudinibacter</taxon>
    </lineage>
</organism>
<keyword evidence="3" id="KW-1133">Transmembrane helix</keyword>
<sequence>MSNLKLEVTLSAIDKLTAPFKSTVKQAQKLSESLKTVRSEKKALESTYNKMNSMQKLTENITAANTALDKHKNKLANLRTKISSEKTDKQNIKNLLDEEKRNFNFLSKRHAEYSASQAASGKLISTSNAAMIQSQFKIKGLSEQYQKINDKIKKTNQSIRTENSLAKSNQQEKVKQYLALRQLRTQLKEAGINSKDFAKHETTVKGKIEAATAAINKQKTSLDKLNKTKAYNQRYHDNVETLKSRSEQLRNVGQKSMITGAGITAPIVNSVRDFMSFEDVMLGVVRQVPGLKDELGNFTPEYDVWKKKVQDLSKELPLTTNQLGDMVTAAARMDIPVDQLEDFVRLNTQMATAFDAENPDELVELFGKVQKNFRMTTKEAKELADTINYLDDNAISKGTDIINFLNDTSGIAGIVKINNKNLAAIGSTLLTAGHEASTSAKAVEATFNRLSKATRMKPVQKGLAALGLDPRKIQKGMVTDAEGTLMTIVEKIKKLPKHLQAGVISDIAGGNYNTQLAGLVTNTEEWRRQIALANSEEAKNSMGREFDTRMRSISAKWQVFKNRLFNINSTVGGSLKVTLENLMDKISGALDKVQEWVNANPELTASIMKWVGGIGAGLTVIGGLAMGLSFLLYPIARLILGFGHLTGINKAISNRFKVLGRAIRTTGGAWNKFAIAMKWGVRMLLSPLKLIAVLFSPIGLAIAGVALAGTMLYKHWEKVKAFFGGFFEGLKKGLAPVMEKFKPLGTVFGLVADAVKKVFDWFGKLLSPTKQTSEQLDKAKTAGEKFGSALATAIEWILKPLTLLIDGITWLIDNMPKIEVPKIEMPTLEQQQLTQTLKNGNAQSGYAAAAAVNEQVPKQYHFPAQTKGINSQYSYGNAAMANVLKNGKARGGYTGDGYKYSPAGIVHSGEYVMTKEATSRIGIKNLNLLNYAKKGMGAFALSAGMATSVAAQPFVIDNRPPLAAKPQSAQAAQVGPMTVNITINGTNQSPTELASAVRLELEKLDRQRQAKSRSALFDRD</sequence>
<keyword evidence="3" id="KW-0812">Transmembrane</keyword>
<name>A0A4R3Y702_9PAST</name>
<dbReference type="AlphaFoldDB" id="A0A4R3Y702"/>
<dbReference type="EMBL" id="VDGV01000154">
    <property type="protein sequence ID" value="TNG87527.1"/>
    <property type="molecule type" value="Genomic_DNA"/>
</dbReference>
<feature type="transmembrane region" description="Helical" evidence="3">
    <location>
        <begin position="690"/>
        <end position="713"/>
    </location>
</feature>